<evidence type="ECO:0000256" key="2">
    <source>
        <dbReference type="ARBA" id="ARBA00022448"/>
    </source>
</evidence>
<keyword evidence="8" id="KW-1185">Reference proteome</keyword>
<feature type="transmembrane region" description="Helical" evidence="6">
    <location>
        <begin position="338"/>
        <end position="355"/>
    </location>
</feature>
<dbReference type="SUPFAM" id="SSF118215">
    <property type="entry name" value="Proton glutamate symport protein"/>
    <property type="match status" value="1"/>
</dbReference>
<dbReference type="Proteomes" id="UP001222800">
    <property type="component" value="Chromosome"/>
</dbReference>
<feature type="transmembrane region" description="Helical" evidence="6">
    <location>
        <begin position="232"/>
        <end position="252"/>
    </location>
</feature>
<evidence type="ECO:0000313" key="8">
    <source>
        <dbReference type="Proteomes" id="UP001222800"/>
    </source>
</evidence>
<keyword evidence="5 6" id="KW-0472">Membrane</keyword>
<organism evidence="7 8">
    <name type="scientific">Tepidibacter hydrothermalis</name>
    <dbReference type="NCBI Taxonomy" id="3036126"/>
    <lineage>
        <taxon>Bacteria</taxon>
        <taxon>Bacillati</taxon>
        <taxon>Bacillota</taxon>
        <taxon>Clostridia</taxon>
        <taxon>Peptostreptococcales</taxon>
        <taxon>Peptostreptococcaceae</taxon>
        <taxon>Tepidibacter</taxon>
    </lineage>
</organism>
<feature type="transmembrane region" description="Helical" evidence="6">
    <location>
        <begin position="12"/>
        <end position="30"/>
    </location>
</feature>
<keyword evidence="2" id="KW-0813">Transport</keyword>
<dbReference type="InterPro" id="IPR036458">
    <property type="entry name" value="Na:dicarbo_symporter_sf"/>
</dbReference>
<evidence type="ECO:0000313" key="7">
    <source>
        <dbReference type="EMBL" id="WFD10147.1"/>
    </source>
</evidence>
<keyword evidence="3 6" id="KW-0812">Transmembrane</keyword>
<feature type="transmembrane region" description="Helical" evidence="6">
    <location>
        <begin position="156"/>
        <end position="173"/>
    </location>
</feature>
<evidence type="ECO:0000256" key="5">
    <source>
        <dbReference type="ARBA" id="ARBA00023136"/>
    </source>
</evidence>
<comment type="subcellular location">
    <subcellularLocation>
        <location evidence="1">Membrane</location>
        <topology evidence="1">Multi-pass membrane protein</topology>
    </subcellularLocation>
</comment>
<dbReference type="Gene3D" id="1.10.3860.10">
    <property type="entry name" value="Sodium:dicarboxylate symporter"/>
    <property type="match status" value="1"/>
</dbReference>
<name>A0ABY8EB39_9FIRM</name>
<feature type="transmembrane region" description="Helical" evidence="6">
    <location>
        <begin position="87"/>
        <end position="107"/>
    </location>
</feature>
<gene>
    <name evidence="7" type="ORF">P4S50_17580</name>
</gene>
<reference evidence="7 8" key="1">
    <citation type="submission" date="2023-03" db="EMBL/GenBank/DDBJ databases">
        <title>Complete genome sequence of Tepidibacter sp. SWIR-1, isolated from a deep-sea hydrothermal vent.</title>
        <authorList>
            <person name="Li X."/>
        </authorList>
    </citation>
    <scope>NUCLEOTIDE SEQUENCE [LARGE SCALE GENOMIC DNA]</scope>
    <source>
        <strain evidence="7 8">SWIR-1</strain>
    </source>
</reference>
<dbReference type="EMBL" id="CP120733">
    <property type="protein sequence ID" value="WFD10147.1"/>
    <property type="molecule type" value="Genomic_DNA"/>
</dbReference>
<feature type="transmembrane region" description="Helical" evidence="6">
    <location>
        <begin position="361"/>
        <end position="382"/>
    </location>
</feature>
<evidence type="ECO:0000256" key="4">
    <source>
        <dbReference type="ARBA" id="ARBA00022989"/>
    </source>
</evidence>
<keyword evidence="4 6" id="KW-1133">Transmembrane helix</keyword>
<dbReference type="PRINTS" id="PR00173">
    <property type="entry name" value="EDTRNSPORT"/>
</dbReference>
<dbReference type="PANTHER" id="PTHR42865:SF2">
    <property type="entry name" value="PROTON:GLUTAMATE SYMPORTER DAACS FAMILY"/>
    <property type="match status" value="1"/>
</dbReference>
<evidence type="ECO:0000256" key="3">
    <source>
        <dbReference type="ARBA" id="ARBA00022692"/>
    </source>
</evidence>
<proteinExistence type="predicted"/>
<dbReference type="RefSeq" id="WP_277732124.1">
    <property type="nucleotide sequence ID" value="NZ_CP120733.1"/>
</dbReference>
<dbReference type="Pfam" id="PF00375">
    <property type="entry name" value="SDF"/>
    <property type="match status" value="1"/>
</dbReference>
<sequence length="419" mass="44985">MKKSKSLSENLGLMIIISMILGIVVGYFIYKTNVGMFFASNICSNLGDIFMQLLKMVVIPLVATSIISGAASIGNTKSAGKIGGTTFAYYMFTTAFAVVLALIIGNLTQPGVGVDSSITSMFSNEYADKGSLPGFWETIKGIIPTNPIKALVDGNMLQILFFSLFLGFGISSLNEEKKEFILKVFDCITDALIWVINKVLLFAPVGVFALMVYSIATFGFDSLKPIFKLFGVYIVALAIHTFVFYPTMVGMFSKVSPSLFIKKVMKPFSVAFSSASSMGTLPITTETCEDELGVSKEVTSFVLPLGATINMDGNSIYYALVAVFFAQYFGIELTMASYVAIILTATVGSIGQAGVPGPSLLVVAVLLAANIPVEGLPLLFGLDRIFDMLRTAVNITGDASCAVIIENLKQKEEMKALAK</sequence>
<accession>A0ABY8EB39</accession>
<dbReference type="InterPro" id="IPR001991">
    <property type="entry name" value="Na-dicarboxylate_symporter"/>
</dbReference>
<feature type="transmembrane region" description="Helical" evidence="6">
    <location>
        <begin position="50"/>
        <end position="75"/>
    </location>
</feature>
<evidence type="ECO:0000256" key="1">
    <source>
        <dbReference type="ARBA" id="ARBA00004141"/>
    </source>
</evidence>
<dbReference type="PANTHER" id="PTHR42865">
    <property type="entry name" value="PROTON/GLUTAMATE-ASPARTATE SYMPORTER"/>
    <property type="match status" value="1"/>
</dbReference>
<feature type="transmembrane region" description="Helical" evidence="6">
    <location>
        <begin position="202"/>
        <end position="220"/>
    </location>
</feature>
<protein>
    <submittedName>
        <fullName evidence="7">Dicarboxylate/amino acid:cation symporter</fullName>
    </submittedName>
</protein>
<evidence type="ECO:0000256" key="6">
    <source>
        <dbReference type="SAM" id="Phobius"/>
    </source>
</evidence>